<proteinExistence type="inferred from homology"/>
<name>A0A437UBV6_9FLAO</name>
<dbReference type="InterPro" id="IPR000836">
    <property type="entry name" value="PRTase_dom"/>
</dbReference>
<keyword evidence="3" id="KW-1185">Reference proteome</keyword>
<gene>
    <name evidence="2" type="ORF">EH230_09435</name>
</gene>
<dbReference type="Gene3D" id="3.40.50.2020">
    <property type="match status" value="1"/>
</dbReference>
<evidence type="ECO:0000256" key="1">
    <source>
        <dbReference type="ARBA" id="ARBA00008007"/>
    </source>
</evidence>
<accession>A0A437UBV6</accession>
<dbReference type="EMBL" id="RQSM01000003">
    <property type="protein sequence ID" value="RVU91102.1"/>
    <property type="molecule type" value="Genomic_DNA"/>
</dbReference>
<dbReference type="InterPro" id="IPR029057">
    <property type="entry name" value="PRTase-like"/>
</dbReference>
<dbReference type="PANTHER" id="PTHR47505:SF1">
    <property type="entry name" value="DNA UTILIZATION PROTEIN YHGH"/>
    <property type="match status" value="1"/>
</dbReference>
<dbReference type="OrthoDB" id="9779910at2"/>
<dbReference type="PANTHER" id="PTHR47505">
    <property type="entry name" value="DNA UTILIZATION PROTEIN YHGH"/>
    <property type="match status" value="1"/>
</dbReference>
<dbReference type="SUPFAM" id="SSF53271">
    <property type="entry name" value="PRTase-like"/>
    <property type="match status" value="1"/>
</dbReference>
<dbReference type="InterPro" id="IPR051910">
    <property type="entry name" value="ComF/GntX_DNA_util-trans"/>
</dbReference>
<protein>
    <submittedName>
        <fullName evidence="2">ComF family protein</fullName>
    </submittedName>
</protein>
<dbReference type="Proteomes" id="UP000288951">
    <property type="component" value="Unassembled WGS sequence"/>
</dbReference>
<evidence type="ECO:0000313" key="2">
    <source>
        <dbReference type="EMBL" id="RVU91102.1"/>
    </source>
</evidence>
<evidence type="ECO:0000313" key="3">
    <source>
        <dbReference type="Proteomes" id="UP000288951"/>
    </source>
</evidence>
<comment type="caution">
    <text evidence="2">The sequence shown here is derived from an EMBL/GenBank/DDBJ whole genome shotgun (WGS) entry which is preliminary data.</text>
</comment>
<organism evidence="2 3">
    <name type="scientific">Flavobacterium columnare</name>
    <dbReference type="NCBI Taxonomy" id="996"/>
    <lineage>
        <taxon>Bacteria</taxon>
        <taxon>Pseudomonadati</taxon>
        <taxon>Bacteroidota</taxon>
        <taxon>Flavobacteriia</taxon>
        <taxon>Flavobacteriales</taxon>
        <taxon>Flavobacteriaceae</taxon>
        <taxon>Flavobacterium</taxon>
    </lineage>
</organism>
<sequence>MYFNNFITEKKIDEMLKKLINIFFPDLCLGCQNLLGNNEQVICIECRHELPLTYHWNKINNDAFTKFYGRINLEHVSSMFYYHKTGIGQQLIHNLKYKGHTEIGSLLGKWHAEYLQHLAVFRTIDYIVPVPLHSKKLKERGYNQVDTYCKSLSKTLEIPINKNLLFREEYSISQSKKKLMERNKVEKNHFISKFEHIEQPVHFLLVDDVLTTGATLEACAKALQQSDKIKISIVTMAFSHS</sequence>
<dbReference type="AlphaFoldDB" id="A0A437UBV6"/>
<comment type="similarity">
    <text evidence="1">Belongs to the ComF/GntX family.</text>
</comment>
<reference evidence="2" key="1">
    <citation type="submission" date="2018-12" db="EMBL/GenBank/DDBJ databases">
        <title>Draft genome sequence of Flaovobacterium columnare ARS1 isolated from channel catfish in Alabama.</title>
        <authorList>
            <person name="Cai W."/>
            <person name="Arias C."/>
        </authorList>
    </citation>
    <scope>NUCLEOTIDE SEQUENCE [LARGE SCALE GENOMIC DNA]</scope>
    <source>
        <strain evidence="2">ARS1</strain>
    </source>
</reference>
<dbReference type="CDD" id="cd06223">
    <property type="entry name" value="PRTases_typeI"/>
    <property type="match status" value="1"/>
</dbReference>